<dbReference type="InterPro" id="IPR008523">
    <property type="entry name" value="DUF805"/>
</dbReference>
<evidence type="ECO:0000256" key="1">
    <source>
        <dbReference type="SAM" id="Phobius"/>
    </source>
</evidence>
<comment type="caution">
    <text evidence="2">The sequence shown here is derived from an EMBL/GenBank/DDBJ whole genome shotgun (WGS) entry which is preliminary data.</text>
</comment>
<dbReference type="RefSeq" id="WP_344030831.1">
    <property type="nucleotide sequence ID" value="NZ_BAAAOB010000001.1"/>
</dbReference>
<keyword evidence="1" id="KW-0472">Membrane</keyword>
<name>A0ABP4XK51_9MICO</name>
<proteinExistence type="predicted"/>
<evidence type="ECO:0000313" key="3">
    <source>
        <dbReference type="Proteomes" id="UP001500851"/>
    </source>
</evidence>
<dbReference type="EMBL" id="BAAAOB010000001">
    <property type="protein sequence ID" value="GAA1785811.1"/>
    <property type="molecule type" value="Genomic_DNA"/>
</dbReference>
<protein>
    <recommendedName>
        <fullName evidence="4">DUF805 domain-containing protein</fullName>
    </recommendedName>
</protein>
<feature type="transmembrane region" description="Helical" evidence="1">
    <location>
        <begin position="144"/>
        <end position="167"/>
    </location>
</feature>
<feature type="transmembrane region" description="Helical" evidence="1">
    <location>
        <begin position="111"/>
        <end position="132"/>
    </location>
</feature>
<keyword evidence="3" id="KW-1185">Reference proteome</keyword>
<evidence type="ECO:0000313" key="2">
    <source>
        <dbReference type="EMBL" id="GAA1785811.1"/>
    </source>
</evidence>
<keyword evidence="1" id="KW-1133">Transmembrane helix</keyword>
<dbReference type="PANTHER" id="PTHR34980">
    <property type="entry name" value="INNER MEMBRANE PROTEIN-RELATED-RELATED"/>
    <property type="match status" value="1"/>
</dbReference>
<dbReference type="Proteomes" id="UP001500851">
    <property type="component" value="Unassembled WGS sequence"/>
</dbReference>
<gene>
    <name evidence="2" type="ORF">GCM10009768_13390</name>
</gene>
<sequence length="192" mass="20780">MTFPQSPTTEAGPTRLLPLGDARDRLDGAAAPNQLDRPLYGATFGQAFVRLFRGFARFTGRSSPSEFWWGILVLAILRIFPYLLFLPIVFIGSGLDPYDPVSPAVNIGLNIAAMYAFLLMLAVALGSLIPLLSITWRRLQDANLAGPLALLMLLPVLGQIAVLVMVLTSSNPAGRRFDRAVFAGAPPVQTTR</sequence>
<organism evidence="2 3">
    <name type="scientific">Leucobacter iarius</name>
    <dbReference type="NCBI Taxonomy" id="333963"/>
    <lineage>
        <taxon>Bacteria</taxon>
        <taxon>Bacillati</taxon>
        <taxon>Actinomycetota</taxon>
        <taxon>Actinomycetes</taxon>
        <taxon>Micrococcales</taxon>
        <taxon>Microbacteriaceae</taxon>
        <taxon>Leucobacter</taxon>
    </lineage>
</organism>
<reference evidence="3" key="1">
    <citation type="journal article" date="2019" name="Int. J. Syst. Evol. Microbiol.">
        <title>The Global Catalogue of Microorganisms (GCM) 10K type strain sequencing project: providing services to taxonomists for standard genome sequencing and annotation.</title>
        <authorList>
            <consortium name="The Broad Institute Genomics Platform"/>
            <consortium name="The Broad Institute Genome Sequencing Center for Infectious Disease"/>
            <person name="Wu L."/>
            <person name="Ma J."/>
        </authorList>
    </citation>
    <scope>NUCLEOTIDE SEQUENCE [LARGE SCALE GENOMIC DNA]</scope>
    <source>
        <strain evidence="3">JCM 14736</strain>
    </source>
</reference>
<dbReference type="PANTHER" id="PTHR34980:SF2">
    <property type="entry name" value="INNER MEMBRANE PROTEIN YHAH-RELATED"/>
    <property type="match status" value="1"/>
</dbReference>
<accession>A0ABP4XK51</accession>
<keyword evidence="1" id="KW-0812">Transmembrane</keyword>
<dbReference type="Pfam" id="PF05656">
    <property type="entry name" value="DUF805"/>
    <property type="match status" value="1"/>
</dbReference>
<feature type="transmembrane region" description="Helical" evidence="1">
    <location>
        <begin position="67"/>
        <end position="91"/>
    </location>
</feature>
<evidence type="ECO:0008006" key="4">
    <source>
        <dbReference type="Google" id="ProtNLM"/>
    </source>
</evidence>